<protein>
    <submittedName>
        <fullName evidence="1">Uncharacterized protein</fullName>
    </submittedName>
</protein>
<evidence type="ECO:0000313" key="2">
    <source>
        <dbReference type="Proteomes" id="UP001239111"/>
    </source>
</evidence>
<keyword evidence="2" id="KW-1185">Reference proteome</keyword>
<evidence type="ECO:0000313" key="1">
    <source>
        <dbReference type="EMBL" id="KAJ8678453.1"/>
    </source>
</evidence>
<sequence length="298" mass="33322">MSWKPVPLATSTQLSPLAKQLVAAQGMLQAVPSQRRAKDSLSSPILRKRMKPAVKQPKLKTTPKADTTLSLQVLDRFKKVRSSSTQEKVNLVTKTETPLSKERNETLTTCQEQASLQPRSAPCRQTLILCLDLLNEVKQLLVGKKKFSPGSEKPKPQDFLLLPPLPCKGHEDLQNLDVLLQTNNLAADQYREFLSHIGGEDHKQAIKHMLHATITDELCDSITWKIAKPDKLFVGEFFVFEVIATLIIALWKGYTLPSNPQVEVLVTQDSNITLIKDWIKRSSARIAAAIKCEAEKLT</sequence>
<accession>A0ACC2P5S8</accession>
<organism evidence="1 2">
    <name type="scientific">Eretmocerus hayati</name>
    <dbReference type="NCBI Taxonomy" id="131215"/>
    <lineage>
        <taxon>Eukaryota</taxon>
        <taxon>Metazoa</taxon>
        <taxon>Ecdysozoa</taxon>
        <taxon>Arthropoda</taxon>
        <taxon>Hexapoda</taxon>
        <taxon>Insecta</taxon>
        <taxon>Pterygota</taxon>
        <taxon>Neoptera</taxon>
        <taxon>Endopterygota</taxon>
        <taxon>Hymenoptera</taxon>
        <taxon>Apocrita</taxon>
        <taxon>Proctotrupomorpha</taxon>
        <taxon>Chalcidoidea</taxon>
        <taxon>Aphelinidae</taxon>
        <taxon>Aphelininae</taxon>
        <taxon>Eretmocerus</taxon>
    </lineage>
</organism>
<dbReference type="EMBL" id="CM056742">
    <property type="protein sequence ID" value="KAJ8678453.1"/>
    <property type="molecule type" value="Genomic_DNA"/>
</dbReference>
<proteinExistence type="predicted"/>
<name>A0ACC2P5S8_9HYME</name>
<dbReference type="Proteomes" id="UP001239111">
    <property type="component" value="Chromosome 2"/>
</dbReference>
<gene>
    <name evidence="1" type="ORF">QAD02_014240</name>
</gene>
<reference evidence="1" key="1">
    <citation type="submission" date="2023-04" db="EMBL/GenBank/DDBJ databases">
        <title>A chromosome-level genome assembly of the parasitoid wasp Eretmocerus hayati.</title>
        <authorList>
            <person name="Zhong Y."/>
            <person name="Liu S."/>
            <person name="Liu Y."/>
        </authorList>
    </citation>
    <scope>NUCLEOTIDE SEQUENCE</scope>
    <source>
        <strain evidence="1">ZJU_SS_LIU_2023</strain>
    </source>
</reference>
<comment type="caution">
    <text evidence="1">The sequence shown here is derived from an EMBL/GenBank/DDBJ whole genome shotgun (WGS) entry which is preliminary data.</text>
</comment>